<feature type="compositionally biased region" description="Low complexity" evidence="1">
    <location>
        <begin position="37"/>
        <end position="57"/>
    </location>
</feature>
<sequence length="102" mass="10346">MPHRPGRLQRRLPPAPRPHLSRGLQRGPRRLLRSHRPGGQDAAARPPRAGGAFAAAPGAVLDPGGLTPAAAAPGWAGVAAAGATRLSYRAGRSADGKAAEKG</sequence>
<keyword evidence="3" id="KW-1185">Reference proteome</keyword>
<feature type="compositionally biased region" description="Basic residues" evidence="1">
    <location>
        <begin position="1"/>
        <end position="10"/>
    </location>
</feature>
<evidence type="ECO:0000313" key="2">
    <source>
        <dbReference type="EMBL" id="NKQ24205.1"/>
    </source>
</evidence>
<protein>
    <submittedName>
        <fullName evidence="2">Uncharacterized protein</fullName>
    </submittedName>
</protein>
<dbReference type="Proteomes" id="UP000744032">
    <property type="component" value="Unassembled WGS sequence"/>
</dbReference>
<accession>A0ABX1IG99</accession>
<comment type="caution">
    <text evidence="2">The sequence shown here is derived from an EMBL/GenBank/DDBJ whole genome shotgun (WGS) entry which is preliminary data.</text>
</comment>
<feature type="non-terminal residue" evidence="2">
    <location>
        <position position="102"/>
    </location>
</feature>
<feature type="compositionally biased region" description="Basic residues" evidence="1">
    <location>
        <begin position="27"/>
        <end position="36"/>
    </location>
</feature>
<reference evidence="2 3" key="1">
    <citation type="submission" date="2020-04" db="EMBL/GenBank/DDBJ databases">
        <title>Genome sequence of Streptomyces galbus strain I339.</title>
        <authorList>
            <person name="Silva E.A.N."/>
            <person name="Merces M."/>
            <person name="Castelo Branco A.P.O.T."/>
            <person name="Vasconcelos P.C."/>
            <person name="Costa N.P."/>
            <person name="Marinho G.C.S."/>
            <person name="Oliveira C.J.B."/>
            <person name="Araujo D."/>
            <person name="Rodrigues Junior V.S."/>
            <person name="Almeida R."/>
            <person name="Silva Filho U.R."/>
            <person name="Andrade A.S.A."/>
            <person name="Cibulski S.P."/>
        </authorList>
    </citation>
    <scope>NUCLEOTIDE SEQUENCE [LARGE SCALE GENOMIC DNA]</scope>
    <source>
        <strain evidence="2 3">I339</strain>
    </source>
</reference>
<gene>
    <name evidence="2" type="ORF">HF200_06965</name>
</gene>
<evidence type="ECO:0000313" key="3">
    <source>
        <dbReference type="Proteomes" id="UP000744032"/>
    </source>
</evidence>
<proteinExistence type="predicted"/>
<feature type="region of interest" description="Disordered" evidence="1">
    <location>
        <begin position="1"/>
        <end position="57"/>
    </location>
</feature>
<organism evidence="2 3">
    <name type="scientific">Streptomyces galbus</name>
    <dbReference type="NCBI Taxonomy" id="33898"/>
    <lineage>
        <taxon>Bacteria</taxon>
        <taxon>Bacillati</taxon>
        <taxon>Actinomycetota</taxon>
        <taxon>Actinomycetes</taxon>
        <taxon>Kitasatosporales</taxon>
        <taxon>Streptomycetaceae</taxon>
        <taxon>Streptomyces</taxon>
    </lineage>
</organism>
<dbReference type="EMBL" id="JAAXMD010000039">
    <property type="protein sequence ID" value="NKQ24205.1"/>
    <property type="molecule type" value="Genomic_DNA"/>
</dbReference>
<name>A0ABX1IG99_STRGB</name>
<evidence type="ECO:0000256" key="1">
    <source>
        <dbReference type="SAM" id="MobiDB-lite"/>
    </source>
</evidence>